<dbReference type="ExpressionAtlas" id="A0A1W2P751">
    <property type="expression patterns" value="baseline and differential"/>
</dbReference>
<evidence type="ECO:0000313" key="3">
    <source>
        <dbReference type="Proteomes" id="UP000000589"/>
    </source>
</evidence>
<dbReference type="VEuPathDB" id="HostDB:ENSMUSG00000019989"/>
<reference evidence="1 3" key="1">
    <citation type="journal article" date="2009" name="PLoS Biol.">
        <title>Lineage-specific biology revealed by a finished genome assembly of the mouse.</title>
        <authorList>
            <consortium name="Mouse Genome Sequencing Consortium"/>
            <person name="Church D.M."/>
            <person name="Goodstadt L."/>
            <person name="Hillier L.W."/>
            <person name="Zody M.C."/>
            <person name="Goldstein S."/>
            <person name="She X."/>
            <person name="Bult C.J."/>
            <person name="Agarwala R."/>
            <person name="Cherry J.L."/>
            <person name="DiCuccio M."/>
            <person name="Hlavina W."/>
            <person name="Kapustin Y."/>
            <person name="Meric P."/>
            <person name="Maglott D."/>
            <person name="Birtle Z."/>
            <person name="Marques A.C."/>
            <person name="Graves T."/>
            <person name="Zhou S."/>
            <person name="Teague B."/>
            <person name="Potamousis K."/>
            <person name="Churas C."/>
            <person name="Place M."/>
            <person name="Herschleb J."/>
            <person name="Runnheim R."/>
            <person name="Forrest D."/>
            <person name="Amos-Landgraf J."/>
            <person name="Schwartz D.C."/>
            <person name="Cheng Z."/>
            <person name="Lindblad-Toh K."/>
            <person name="Eichler E.E."/>
            <person name="Ponting C.P."/>
        </authorList>
    </citation>
    <scope>NUCLEOTIDE SEQUENCE [LARGE SCALE GENOMIC DNA]</scope>
    <source>
        <strain evidence="1 3">C57BL/6J</strain>
    </source>
</reference>
<organism evidence="1 3">
    <name type="scientific">Mus musculus</name>
    <name type="common">Mouse</name>
    <dbReference type="NCBI Taxonomy" id="10090"/>
    <lineage>
        <taxon>Eukaryota</taxon>
        <taxon>Metazoa</taxon>
        <taxon>Chordata</taxon>
        <taxon>Craniata</taxon>
        <taxon>Vertebrata</taxon>
        <taxon>Euteleostomi</taxon>
        <taxon>Mammalia</taxon>
        <taxon>Eutheria</taxon>
        <taxon>Euarchontoglires</taxon>
        <taxon>Glires</taxon>
        <taxon>Rodentia</taxon>
        <taxon>Myomorpha</taxon>
        <taxon>Muroidea</taxon>
        <taxon>Muridae</taxon>
        <taxon>Murinae</taxon>
        <taxon>Mus</taxon>
        <taxon>Mus</taxon>
    </lineage>
</organism>
<dbReference type="MGI" id="MGI:2143702">
    <property type="gene designation" value="Enpp3"/>
</dbReference>
<evidence type="ECO:0000313" key="2">
    <source>
        <dbReference type="MGI" id="MGI:2143702"/>
    </source>
</evidence>
<protein>
    <submittedName>
        <fullName evidence="1">Ectonucleotide pyrophosphatase/phosphodiesterase 3</fullName>
    </submittedName>
</protein>
<name>A0A1W2P751_MOUSE</name>
<accession>A0A1W2P751</accession>
<proteinExistence type="evidence at protein level"/>
<dbReference type="Antibodypedia" id="32905">
    <property type="antibodies" value="496 antibodies from 37 providers"/>
</dbReference>
<reference evidence="5" key="2">
    <citation type="journal article" date="2010" name="Cell">
        <title>A tissue-specific atlas of mouse protein phosphorylation and expression.</title>
        <authorList>
            <person name="Huttlin E.L."/>
            <person name="Jedrychowski M.P."/>
            <person name="Elias J.E."/>
            <person name="Goswami T."/>
            <person name="Rad R."/>
            <person name="Beausoleil S.A."/>
            <person name="Villen J."/>
            <person name="Haas W."/>
            <person name="Sowa M.E."/>
            <person name="Gygi S.P."/>
        </authorList>
    </citation>
    <scope>IDENTIFICATION BY MASS SPECTROMETRY [LARGE SCALE ANALYSIS]</scope>
</reference>
<keyword evidence="3" id="KW-1185">Reference proteome</keyword>
<reference evidence="1" key="4">
    <citation type="submission" date="2025-08" db="UniProtKB">
        <authorList>
            <consortium name="Ensembl"/>
        </authorList>
    </citation>
    <scope>IDENTIFICATION</scope>
    <source>
        <strain evidence="1">C57BL/6J</strain>
    </source>
</reference>
<evidence type="ECO:0007829" key="5">
    <source>
        <dbReference type="PubMed" id="21183079"/>
    </source>
</evidence>
<dbReference type="Proteomes" id="UP000000589">
    <property type="component" value="Chromosome 10"/>
</dbReference>
<reference evidence="1 3" key="3">
    <citation type="journal article" date="2011" name="PLoS Biol.">
        <title>Modernizing reference genome assemblies.</title>
        <authorList>
            <person name="Church D.M."/>
            <person name="Schneider V.A."/>
            <person name="Graves T."/>
            <person name="Auger K."/>
            <person name="Cunningham F."/>
            <person name="Bouk N."/>
            <person name="Chen H.C."/>
            <person name="Agarwala R."/>
            <person name="McLaren W.M."/>
            <person name="Ritchie G.R."/>
            <person name="Albracht D."/>
            <person name="Kremitzki M."/>
            <person name="Rock S."/>
            <person name="Kotkiewicz H."/>
            <person name="Kremitzki C."/>
            <person name="Wollam A."/>
            <person name="Trani L."/>
            <person name="Fulton L."/>
            <person name="Fulton R."/>
            <person name="Matthews L."/>
            <person name="Whitehead S."/>
            <person name="Chow W."/>
            <person name="Torrance J."/>
            <person name="Dunn M."/>
            <person name="Harden G."/>
            <person name="Threadgold G."/>
            <person name="Wood J."/>
            <person name="Collins J."/>
            <person name="Heath P."/>
            <person name="Griffiths G."/>
            <person name="Pelan S."/>
            <person name="Grafham D."/>
            <person name="Eichler E.E."/>
            <person name="Weinstock G."/>
            <person name="Mardis E.R."/>
            <person name="Wilson R.K."/>
            <person name="Howe K."/>
            <person name="Flicek P."/>
            <person name="Hubbard T."/>
        </authorList>
    </citation>
    <scope>NUCLEOTIDE SEQUENCE [LARGE SCALE GENOMIC DNA]</scope>
    <source>
        <strain evidence="1 3">C57BL/6J</strain>
    </source>
</reference>
<dbReference type="AGR" id="MGI:2143702"/>
<evidence type="ECO:0000313" key="1">
    <source>
        <dbReference type="Ensembl" id="ENSMUSP00000151518.2"/>
    </source>
</evidence>
<keyword evidence="4" id="KW-1267">Proteomics identification</keyword>
<dbReference type="Ensembl" id="ENSMUST00000220209.2">
    <property type="protein sequence ID" value="ENSMUSP00000151518.2"/>
    <property type="gene ID" value="ENSMUSG00000019989.9"/>
</dbReference>
<dbReference type="Bgee" id="ENSMUSG00000019989">
    <property type="expression patterns" value="Expressed in epithelium of small intestine and 178 other cell types or tissues"/>
</dbReference>
<evidence type="ECO:0007829" key="4">
    <source>
        <dbReference type="ProteomicsDB" id="A0A1W2P751"/>
    </source>
</evidence>
<dbReference type="jPOST" id="A0A1W2P751"/>
<dbReference type="ProteomicsDB" id="326516"/>
<dbReference type="AlphaFoldDB" id="A0A1W2P751"/>
<gene>
    <name evidence="1 2" type="primary">Enpp3</name>
</gene>
<sequence length="64" mass="6982">MDSRLALATEEPIKKDSLKKYKILCVAAAGKNALTHRTEDWRAAAVTRDAQDEETAAGTLKIPV</sequence>
<reference evidence="1" key="5">
    <citation type="submission" date="2025-09" db="UniProtKB">
        <authorList>
            <consortium name="Ensembl"/>
        </authorList>
    </citation>
    <scope>IDENTIFICATION</scope>
    <source>
        <strain evidence="1">C57BL/6J</strain>
    </source>
</reference>
<dbReference type="GeneTree" id="ENSGT00940000159640"/>